<feature type="domain" description="FAD-binding FR-type" evidence="2">
    <location>
        <begin position="5"/>
        <end position="105"/>
    </location>
</feature>
<dbReference type="Gene3D" id="3.40.50.80">
    <property type="entry name" value="Nucleotide-binding domain of ferredoxin-NADP reductase (FNR) module"/>
    <property type="match status" value="1"/>
</dbReference>
<dbReference type="GO" id="GO:0016491">
    <property type="term" value="F:oxidoreductase activity"/>
    <property type="evidence" value="ECO:0007669"/>
    <property type="project" value="InterPro"/>
</dbReference>
<dbReference type="CDD" id="cd06193">
    <property type="entry name" value="siderophore_interacting"/>
    <property type="match status" value="1"/>
</dbReference>
<dbReference type="Gene3D" id="2.40.30.10">
    <property type="entry name" value="Translation factors"/>
    <property type="match status" value="1"/>
</dbReference>
<dbReference type="AlphaFoldDB" id="A0A7J5DXG7"/>
<dbReference type="InterPro" id="IPR017938">
    <property type="entry name" value="Riboflavin_synthase-like_b-brl"/>
</dbReference>
<name>A0A7J5DXG7_NOCSI</name>
<evidence type="ECO:0000256" key="1">
    <source>
        <dbReference type="SAM" id="MobiDB-lite"/>
    </source>
</evidence>
<dbReference type="PROSITE" id="PS51384">
    <property type="entry name" value="FAD_FR"/>
    <property type="match status" value="1"/>
</dbReference>
<feature type="region of interest" description="Disordered" evidence="1">
    <location>
        <begin position="266"/>
        <end position="296"/>
    </location>
</feature>
<evidence type="ECO:0000313" key="4">
    <source>
        <dbReference type="Proteomes" id="UP000449906"/>
    </source>
</evidence>
<dbReference type="InterPro" id="IPR039261">
    <property type="entry name" value="FNR_nucleotide-bd"/>
</dbReference>
<sequence length="296" mass="32250">MSTRAQQYDATVVAREQVTPHLVRLTLDVPGFVSTGIADEWVGLVVPGQFQSRYYTVRSIEGTQLVLDVVVHSTGLVTEWASGRSGDPVGQQVVLTEAKGSYLPPDDAGWLLLVGDLTALPAMTRIARENAVARPGRPVQVVAEVPDDSRIDDYFPADPTVSVTWLAPGPDGASRLAEVVETIAWPEGPGYFWMAGESAQMRAIRKHLMRVRRLPSTHYDVMGYWRSVAQRQPRAVDPGPIWRAGKAAGKSDEEIWADYDAAQAGYDQASGSAARGTRPSADGERGSHRTKRDAEQ</sequence>
<protein>
    <submittedName>
        <fullName evidence="3">Siderophore-interacting protein</fullName>
    </submittedName>
</protein>
<comment type="caution">
    <text evidence="3">The sequence shown here is derived from an EMBL/GenBank/DDBJ whole genome shotgun (WGS) entry which is preliminary data.</text>
</comment>
<dbReference type="InterPro" id="IPR039374">
    <property type="entry name" value="SIP_fam"/>
</dbReference>
<dbReference type="PANTHER" id="PTHR30157">
    <property type="entry name" value="FERRIC REDUCTASE, NADPH-DEPENDENT"/>
    <property type="match status" value="1"/>
</dbReference>
<dbReference type="EMBL" id="WBVM01000001">
    <property type="protein sequence ID" value="KAB2810670.1"/>
    <property type="molecule type" value="Genomic_DNA"/>
</dbReference>
<reference evidence="3 4" key="1">
    <citation type="submission" date="2019-09" db="EMBL/GenBank/DDBJ databases">
        <title>Pimelobacter sp. isolated from Paulinella.</title>
        <authorList>
            <person name="Jeong S.E."/>
        </authorList>
    </citation>
    <scope>NUCLEOTIDE SEQUENCE [LARGE SCALE GENOMIC DNA]</scope>
    <source>
        <strain evidence="3 4">Pch-N</strain>
    </source>
</reference>
<accession>A0A7J5DXG7</accession>
<feature type="compositionally biased region" description="Basic and acidic residues" evidence="1">
    <location>
        <begin position="281"/>
        <end position="296"/>
    </location>
</feature>
<dbReference type="SUPFAM" id="SSF63380">
    <property type="entry name" value="Riboflavin synthase domain-like"/>
    <property type="match status" value="1"/>
</dbReference>
<dbReference type="Proteomes" id="UP000449906">
    <property type="component" value="Unassembled WGS sequence"/>
</dbReference>
<evidence type="ECO:0000259" key="2">
    <source>
        <dbReference type="PROSITE" id="PS51384"/>
    </source>
</evidence>
<dbReference type="InterPro" id="IPR007037">
    <property type="entry name" value="SIP_rossman_dom"/>
</dbReference>
<dbReference type="Pfam" id="PF04954">
    <property type="entry name" value="SIP"/>
    <property type="match status" value="1"/>
</dbReference>
<dbReference type="RefSeq" id="WP_151578024.1">
    <property type="nucleotide sequence ID" value="NZ_WBVM01000001.1"/>
</dbReference>
<evidence type="ECO:0000313" key="3">
    <source>
        <dbReference type="EMBL" id="KAB2810670.1"/>
    </source>
</evidence>
<proteinExistence type="predicted"/>
<organism evidence="3 4">
    <name type="scientific">Nocardioides simplex</name>
    <name type="common">Arthrobacter simplex</name>
    <dbReference type="NCBI Taxonomy" id="2045"/>
    <lineage>
        <taxon>Bacteria</taxon>
        <taxon>Bacillati</taxon>
        <taxon>Actinomycetota</taxon>
        <taxon>Actinomycetes</taxon>
        <taxon>Propionibacteriales</taxon>
        <taxon>Nocardioidaceae</taxon>
        <taxon>Pimelobacter</taxon>
    </lineage>
</organism>
<dbReference type="PANTHER" id="PTHR30157:SF0">
    <property type="entry name" value="NADPH-DEPENDENT FERRIC-CHELATE REDUCTASE"/>
    <property type="match status" value="1"/>
</dbReference>
<gene>
    <name evidence="3" type="ORF">F9L07_01505</name>
</gene>
<dbReference type="InterPro" id="IPR017927">
    <property type="entry name" value="FAD-bd_FR_type"/>
</dbReference>